<accession>A0A433UNX6</accession>
<keyword evidence="3" id="KW-1185">Reference proteome</keyword>
<dbReference type="Proteomes" id="UP000271624">
    <property type="component" value="Unassembled WGS sequence"/>
</dbReference>
<dbReference type="InterPro" id="IPR018650">
    <property type="entry name" value="STSV1_Orf64"/>
</dbReference>
<feature type="transmembrane region" description="Helical" evidence="1">
    <location>
        <begin position="15"/>
        <end position="35"/>
    </location>
</feature>
<evidence type="ECO:0000313" key="3">
    <source>
        <dbReference type="Proteomes" id="UP000271624"/>
    </source>
</evidence>
<reference evidence="2" key="1">
    <citation type="submission" date="2018-12" db="EMBL/GenBank/DDBJ databases">
        <authorList>
            <person name="Will S."/>
            <person name="Neumann-Schaal M."/>
            <person name="Henke P."/>
        </authorList>
    </citation>
    <scope>NUCLEOTIDE SEQUENCE</scope>
    <source>
        <strain evidence="2">PCC 7102</strain>
    </source>
</reference>
<gene>
    <name evidence="2" type="ORF">DSM106972_090290</name>
</gene>
<reference evidence="2" key="2">
    <citation type="journal article" date="2019" name="Genome Biol. Evol.">
        <title>Day and night: Metabolic profiles and evolutionary relationships of six axenic non-marine cyanobacteria.</title>
        <authorList>
            <person name="Will S.E."/>
            <person name="Henke P."/>
            <person name="Boedeker C."/>
            <person name="Huang S."/>
            <person name="Brinkmann H."/>
            <person name="Rohde M."/>
            <person name="Jarek M."/>
            <person name="Friedl T."/>
            <person name="Seufert S."/>
            <person name="Schumacher M."/>
            <person name="Overmann J."/>
            <person name="Neumann-Schaal M."/>
            <person name="Petersen J."/>
        </authorList>
    </citation>
    <scope>NUCLEOTIDE SEQUENCE [LARGE SCALE GENOMIC DNA]</scope>
    <source>
        <strain evidence="2">PCC 7102</strain>
    </source>
</reference>
<feature type="transmembrane region" description="Helical" evidence="1">
    <location>
        <begin position="182"/>
        <end position="207"/>
    </location>
</feature>
<organism evidence="2 3">
    <name type="scientific">Dulcicalothrix desertica PCC 7102</name>
    <dbReference type="NCBI Taxonomy" id="232991"/>
    <lineage>
        <taxon>Bacteria</taxon>
        <taxon>Bacillati</taxon>
        <taxon>Cyanobacteriota</taxon>
        <taxon>Cyanophyceae</taxon>
        <taxon>Nostocales</taxon>
        <taxon>Calotrichaceae</taxon>
        <taxon>Dulcicalothrix</taxon>
    </lineage>
</organism>
<keyword evidence="1" id="KW-1133">Transmembrane helix</keyword>
<keyword evidence="1" id="KW-0472">Membrane</keyword>
<evidence type="ECO:0000256" key="1">
    <source>
        <dbReference type="SAM" id="Phobius"/>
    </source>
</evidence>
<dbReference type="Pfam" id="PF09852">
    <property type="entry name" value="DUF2079"/>
    <property type="match status" value="1"/>
</dbReference>
<evidence type="ECO:0000313" key="2">
    <source>
        <dbReference type="EMBL" id="RUS95553.1"/>
    </source>
</evidence>
<name>A0A433UNX6_9CYAN</name>
<feature type="transmembrane region" description="Helical" evidence="1">
    <location>
        <begin position="42"/>
        <end position="60"/>
    </location>
</feature>
<dbReference type="EMBL" id="RSCL01000041">
    <property type="protein sequence ID" value="RUS95553.1"/>
    <property type="molecule type" value="Genomic_DNA"/>
</dbReference>
<comment type="caution">
    <text evidence="2">The sequence shown here is derived from an EMBL/GenBank/DDBJ whole genome shotgun (WGS) entry which is preliminary data.</text>
</comment>
<proteinExistence type="predicted"/>
<dbReference type="AlphaFoldDB" id="A0A433UNX6"/>
<feature type="transmembrane region" description="Helical" evidence="1">
    <location>
        <begin position="219"/>
        <end position="239"/>
    </location>
</feature>
<evidence type="ECO:0008006" key="4">
    <source>
        <dbReference type="Google" id="ProtNLM"/>
    </source>
</evidence>
<keyword evidence="1" id="KW-0812">Transmembrane</keyword>
<protein>
    <recommendedName>
        <fullName evidence="4">DUF2079 domain-containing protein</fullName>
    </recommendedName>
</protein>
<feature type="transmembrane region" description="Helical" evidence="1">
    <location>
        <begin position="66"/>
        <end position="94"/>
    </location>
</feature>
<feature type="transmembrane region" description="Helical" evidence="1">
    <location>
        <begin position="251"/>
        <end position="276"/>
    </location>
</feature>
<sequence>MTAGGLVLYATSRHYLPTNIAVLIVAAYFGANTVIGPTLANFYEYCQIPLFVFSMLWAFAKRKWSLFWLFVALTLGIREDTGITLFGFGLYLIYTRRHARVGIALCLVSFAYVSLITNQVMELFSNDNSRLYLKGIFGKFAPGNDSPSTLQILWGMITHPVEVFKSVFIPFDRRVRYMLNHWLPLLFVPVISPTAWITISPPLLVLLIQERKLALGVNIRYALTVMPGIYYGAIIWWSQNQNKFNASVQRWWIRCIVLSLIITVISSPNRAFYFLIPESFNPWVYTPLTRQWEHVGHVRTLMNNINPSSSVSTTTYLLPHLATRRKIVRLPHIQIQNDLKQIEYVEFILADVWRDLRYQKSFQDERTDLVNFASLVDRFINEYKYGIVDIQDDVILLQKQLISQPNVLNKWAKLRAELQE</sequence>
<feature type="transmembrane region" description="Helical" evidence="1">
    <location>
        <begin position="101"/>
        <end position="121"/>
    </location>
</feature>